<dbReference type="EMBL" id="CP001431">
    <property type="protein sequence ID" value="ACT69371.1"/>
    <property type="molecule type" value="Genomic_DNA"/>
</dbReference>
<evidence type="ECO:0000313" key="1">
    <source>
        <dbReference type="EMBL" id="ACT69371.1"/>
    </source>
</evidence>
<sequence>MESFHSHSKNHSLITEKFSLLAPYKNKPKNSIKKCGET</sequence>
<evidence type="ECO:0000313" key="2">
    <source>
        <dbReference type="Proteomes" id="UP000001627"/>
    </source>
</evidence>
<dbReference type="KEGG" id="nri:NRI_0395"/>
<name>C6V4R2_NEORI</name>
<dbReference type="Proteomes" id="UP000001627">
    <property type="component" value="Chromosome"/>
</dbReference>
<dbReference type="STRING" id="434131.NRI_0395"/>
<gene>
    <name evidence="1" type="ordered locus">NRI_0395</name>
</gene>
<dbReference type="AlphaFoldDB" id="C6V4R2"/>
<reference evidence="1 2" key="1">
    <citation type="journal article" date="2009" name="Nucleic Acids Res.">
        <title>Analysis of complete genome sequence of Neorickettsia risticii: causative agent of Potomac horse fever.</title>
        <authorList>
            <person name="Lin M."/>
            <person name="Zhang C."/>
            <person name="Gibson K."/>
            <person name="Rikihisa Y."/>
        </authorList>
    </citation>
    <scope>NUCLEOTIDE SEQUENCE [LARGE SCALE GENOMIC DNA]</scope>
    <source>
        <strain evidence="1 2">Illinois</strain>
    </source>
</reference>
<dbReference type="HOGENOM" id="CLU_3330624_0_0_5"/>
<accession>C6V4R2</accession>
<organism evidence="1 2">
    <name type="scientific">Neorickettsia risticii (strain Illinois)</name>
    <dbReference type="NCBI Taxonomy" id="434131"/>
    <lineage>
        <taxon>Bacteria</taxon>
        <taxon>Pseudomonadati</taxon>
        <taxon>Pseudomonadota</taxon>
        <taxon>Alphaproteobacteria</taxon>
        <taxon>Rickettsiales</taxon>
        <taxon>Anaplasmataceae</taxon>
        <taxon>Neorickettsia</taxon>
    </lineage>
</organism>
<keyword evidence="2" id="KW-1185">Reference proteome</keyword>
<protein>
    <submittedName>
        <fullName evidence="1">Uncharacterized protein</fullName>
    </submittedName>
</protein>
<proteinExistence type="predicted"/>